<sequence>MTNHSSSSPSMFLTLKPTNQGNPLDVVFPLDEQESSILILAHGGKLFITHKFYLSETISMHTGKGDKLKVDIFTTDIDILFATEQPRGF</sequence>
<dbReference type="EMBL" id="ML735018">
    <property type="protein sequence ID" value="KAB8201565.1"/>
    <property type="molecule type" value="Genomic_DNA"/>
</dbReference>
<name>A0A5N6D8P1_ASPPA</name>
<gene>
    <name evidence="1" type="ORF">BDV34DRAFT_202638</name>
</gene>
<dbReference type="AlphaFoldDB" id="A0A5N6D8P1"/>
<evidence type="ECO:0000313" key="1">
    <source>
        <dbReference type="EMBL" id="KAB8201565.1"/>
    </source>
</evidence>
<keyword evidence="2" id="KW-1185">Reference proteome</keyword>
<dbReference type="Proteomes" id="UP000326532">
    <property type="component" value="Unassembled WGS sequence"/>
</dbReference>
<reference evidence="1 2" key="1">
    <citation type="submission" date="2019-04" db="EMBL/GenBank/DDBJ databases">
        <title>Fungal friends and foes A comparative genomics study of 23 Aspergillus species from section Flavi.</title>
        <authorList>
            <consortium name="DOE Joint Genome Institute"/>
            <person name="Kjaerbolling I."/>
            <person name="Vesth T.C."/>
            <person name="Frisvad J.C."/>
            <person name="Nybo J.L."/>
            <person name="Theobald S."/>
            <person name="Kildgaard S."/>
            <person name="Petersen T.I."/>
            <person name="Kuo A."/>
            <person name="Sato A."/>
            <person name="Lyhne E.K."/>
            <person name="Kogle M.E."/>
            <person name="Wiebenga A."/>
            <person name="Kun R.S."/>
            <person name="Lubbers R.J."/>
            <person name="Makela M.R."/>
            <person name="Barry K."/>
            <person name="Chovatia M."/>
            <person name="Clum A."/>
            <person name="Daum C."/>
            <person name="Haridas S."/>
            <person name="He G."/>
            <person name="LaButti K."/>
            <person name="Lipzen A."/>
            <person name="Mondo S."/>
            <person name="Pangilinan J."/>
            <person name="Riley R."/>
            <person name="Salamov A."/>
            <person name="Simmons B.A."/>
            <person name="Magnuson J.K."/>
            <person name="Henrissat B."/>
            <person name="Mortensen U.H."/>
            <person name="Larsen T.O."/>
            <person name="De vries R.P."/>
            <person name="Grigoriev I.V."/>
            <person name="Machida M."/>
            <person name="Baker S.E."/>
            <person name="Andersen M.R."/>
        </authorList>
    </citation>
    <scope>NUCLEOTIDE SEQUENCE [LARGE SCALE GENOMIC DNA]</scope>
    <source>
        <strain evidence="1 2">CBS 117618</strain>
    </source>
</reference>
<dbReference type="VEuPathDB" id="FungiDB:BDV34DRAFT_202638"/>
<accession>A0A5N6D8P1</accession>
<evidence type="ECO:0000313" key="2">
    <source>
        <dbReference type="Proteomes" id="UP000326532"/>
    </source>
</evidence>
<organism evidence="1 2">
    <name type="scientific">Aspergillus parasiticus</name>
    <dbReference type="NCBI Taxonomy" id="5067"/>
    <lineage>
        <taxon>Eukaryota</taxon>
        <taxon>Fungi</taxon>
        <taxon>Dikarya</taxon>
        <taxon>Ascomycota</taxon>
        <taxon>Pezizomycotina</taxon>
        <taxon>Eurotiomycetes</taxon>
        <taxon>Eurotiomycetidae</taxon>
        <taxon>Eurotiales</taxon>
        <taxon>Aspergillaceae</taxon>
        <taxon>Aspergillus</taxon>
        <taxon>Aspergillus subgen. Circumdati</taxon>
    </lineage>
</organism>
<protein>
    <submittedName>
        <fullName evidence="1">Uncharacterized protein</fullName>
    </submittedName>
</protein>
<proteinExistence type="predicted"/>